<comment type="caution">
    <text evidence="1">The sequence shown here is derived from an EMBL/GenBank/DDBJ whole genome shotgun (WGS) entry which is preliminary data.</text>
</comment>
<dbReference type="EMBL" id="PFMR01000186">
    <property type="protein sequence ID" value="PIZ16444.1"/>
    <property type="molecule type" value="Genomic_DNA"/>
</dbReference>
<organism evidence="1 2">
    <name type="scientific">Candidatus Desantisbacteria bacterium CG_4_10_14_0_8_um_filter_48_22</name>
    <dbReference type="NCBI Taxonomy" id="1974543"/>
    <lineage>
        <taxon>Bacteria</taxon>
        <taxon>Candidatus Desantisiibacteriota</taxon>
    </lineage>
</organism>
<evidence type="ECO:0000313" key="1">
    <source>
        <dbReference type="EMBL" id="PIZ16444.1"/>
    </source>
</evidence>
<evidence type="ECO:0000313" key="2">
    <source>
        <dbReference type="Proteomes" id="UP000229307"/>
    </source>
</evidence>
<name>A0A2M7SA93_9BACT</name>
<sequence length="261" mass="29522">MKKIVKLLIFFSIVIIFQNNGYGSSSSLGKAPVWNGHPWLLQTGEIAEEFKVLVWFPLTGENSDYIDPRVFYRLSVPIYMDLRWGFKNKWEIGLQFPLIGIGLNIKKQIVLEGKIVPACSIIFGGGTSGMFFLFGDEENYAKYLYLTPGISKRLFSSKEYQGICLFFSSSVGYFDSESKVGAIDLGSYRFETKADGLYYSLMGGIEIPLNFTPDLEMSLSIGVMQHYYPNGFQAKWDDDPDFTNIYTSGIDYFIGINLGKK</sequence>
<reference evidence="2" key="1">
    <citation type="submission" date="2017-09" db="EMBL/GenBank/DDBJ databases">
        <title>Depth-based differentiation of microbial function through sediment-hosted aquifers and enrichment of novel symbionts in the deep terrestrial subsurface.</title>
        <authorList>
            <person name="Probst A.J."/>
            <person name="Ladd B."/>
            <person name="Jarett J.K."/>
            <person name="Geller-Mcgrath D.E."/>
            <person name="Sieber C.M.K."/>
            <person name="Emerson J.B."/>
            <person name="Anantharaman K."/>
            <person name="Thomas B.C."/>
            <person name="Malmstrom R."/>
            <person name="Stieglmeier M."/>
            <person name="Klingl A."/>
            <person name="Woyke T."/>
            <person name="Ryan C.M."/>
            <person name="Banfield J.F."/>
        </authorList>
    </citation>
    <scope>NUCLEOTIDE SEQUENCE [LARGE SCALE GENOMIC DNA]</scope>
</reference>
<accession>A0A2M7SA93</accession>
<dbReference type="Proteomes" id="UP000229307">
    <property type="component" value="Unassembled WGS sequence"/>
</dbReference>
<protein>
    <submittedName>
        <fullName evidence="1">Uncharacterized protein</fullName>
    </submittedName>
</protein>
<gene>
    <name evidence="1" type="ORF">COY52_06965</name>
</gene>
<dbReference type="AlphaFoldDB" id="A0A2M7SA93"/>
<proteinExistence type="predicted"/>